<dbReference type="AlphaFoldDB" id="A0A9X7I9R6"/>
<organism evidence="2 4">
    <name type="scientific">Gardnerella swidsinskii</name>
    <dbReference type="NCBI Taxonomy" id="2792979"/>
    <lineage>
        <taxon>Bacteria</taxon>
        <taxon>Bacillati</taxon>
        <taxon>Actinomycetota</taxon>
        <taxon>Actinomycetes</taxon>
        <taxon>Bifidobacteriales</taxon>
        <taxon>Bifidobacteriaceae</taxon>
        <taxon>Gardnerella</taxon>
    </lineage>
</organism>
<dbReference type="Proteomes" id="UP000186260">
    <property type="component" value="Chromosome"/>
</dbReference>
<evidence type="ECO:0000313" key="4">
    <source>
        <dbReference type="Proteomes" id="UP000235293"/>
    </source>
</evidence>
<evidence type="ECO:0000313" key="3">
    <source>
        <dbReference type="Proteomes" id="UP000186260"/>
    </source>
</evidence>
<reference evidence="1" key="4">
    <citation type="journal article" date="2021" name="Pathogens">
        <title>Discrimination of Gardnerella Species by Combining MALDI-TOF Protein Profile, Chaperonin cpn60 Sequences, and Phenotypic Characteristics.</title>
        <authorList>
            <person name="Bulavaite A."/>
            <person name="Maier T."/>
            <person name="Pleckaityte M."/>
        </authorList>
    </citation>
    <scope>NUCLEOTIDE SEQUENCE</scope>
    <source>
        <strain evidence="1">GV37</strain>
    </source>
</reference>
<proteinExistence type="predicted"/>
<keyword evidence="3" id="KW-1185">Reference proteome</keyword>
<dbReference type="Proteomes" id="UP000235293">
    <property type="component" value="Unassembled WGS sequence"/>
</dbReference>
<evidence type="ECO:0000313" key="1">
    <source>
        <dbReference type="EMBL" id="APW19097.1"/>
    </source>
</evidence>
<gene>
    <name evidence="1" type="ORF">BVL65_06110</name>
    <name evidence="2" type="ORF">CJ213_05675</name>
</gene>
<reference evidence="1" key="2">
    <citation type="submission" date="2017-01" db="EMBL/GenBank/DDBJ databases">
        <authorList>
            <person name="Timinskas A."/>
        </authorList>
    </citation>
    <scope>NUCLEOTIDE SEQUENCE</scope>
    <source>
        <strain evidence="1">GV37</strain>
    </source>
</reference>
<sequence>MGNALAYETRVGSPPDFQPKRVSAPSCFRALNRSAQAGRQRIPVTAEFLMNYHTNLPCLRLY</sequence>
<protein>
    <submittedName>
        <fullName evidence="2">Uncharacterized protein</fullName>
    </submittedName>
</protein>
<reference evidence="3" key="1">
    <citation type="submission" date="2017-01" db="EMBL/GenBank/DDBJ databases">
        <title>Gardnerella vaginalis bacteremia associated with severe acute encephalopathy in a young female patient: Case Report and characterization of the isolate.</title>
        <authorList>
            <person name="Tankovic J."/>
            <person name="Timinskas A."/>
            <person name="Zilnyte M."/>
            <person name="Janulaitiene M."/>
            <person name="Zvirbliene A."/>
            <person name="Pleckaityte M."/>
        </authorList>
    </citation>
    <scope>NUCLEOTIDE SEQUENCE [LARGE SCALE GENOMIC DNA]</scope>
    <source>
        <strain evidence="3">GV37</strain>
    </source>
</reference>
<accession>A0A9X7I9R6</accession>
<dbReference type="EMBL" id="PNGY01000001">
    <property type="protein sequence ID" value="PMC55551.1"/>
    <property type="molecule type" value="Genomic_DNA"/>
</dbReference>
<dbReference type="EMBL" id="CP019058">
    <property type="protein sequence ID" value="APW19097.1"/>
    <property type="molecule type" value="Genomic_DNA"/>
</dbReference>
<reference evidence="2 4" key="3">
    <citation type="submission" date="2017-09" db="EMBL/GenBank/DDBJ databases">
        <title>Bacterial strain isolated from the female urinary microbiota.</title>
        <authorList>
            <person name="Thomas-White K."/>
            <person name="Kumar N."/>
            <person name="Forster S."/>
            <person name="Putonti C."/>
            <person name="Lawley T."/>
            <person name="Wolfe A.J."/>
        </authorList>
    </citation>
    <scope>NUCLEOTIDE SEQUENCE [LARGE SCALE GENOMIC DNA]</scope>
    <source>
        <strain evidence="2 4">UMB0411</strain>
    </source>
</reference>
<evidence type="ECO:0000313" key="2">
    <source>
        <dbReference type="EMBL" id="PMC55551.1"/>
    </source>
</evidence>
<name>A0A9X7I9R6_9BIFI</name>